<organism evidence="2 3">
    <name type="scientific">Didymella rabiei</name>
    <name type="common">Chickpea ascochyta blight fungus</name>
    <name type="synonym">Mycosphaerella rabiei</name>
    <dbReference type="NCBI Taxonomy" id="5454"/>
    <lineage>
        <taxon>Eukaryota</taxon>
        <taxon>Fungi</taxon>
        <taxon>Dikarya</taxon>
        <taxon>Ascomycota</taxon>
        <taxon>Pezizomycotina</taxon>
        <taxon>Dothideomycetes</taxon>
        <taxon>Pleosporomycetidae</taxon>
        <taxon>Pleosporales</taxon>
        <taxon>Pleosporineae</taxon>
        <taxon>Didymellaceae</taxon>
        <taxon>Ascochyta</taxon>
    </lineage>
</organism>
<feature type="compositionally biased region" description="Acidic residues" evidence="1">
    <location>
        <begin position="1"/>
        <end position="11"/>
    </location>
</feature>
<name>A0A162XQJ1_DIDRA</name>
<dbReference type="InterPro" id="IPR051061">
    <property type="entry name" value="Zinc_finger_trans_reg"/>
</dbReference>
<feature type="region of interest" description="Disordered" evidence="1">
    <location>
        <begin position="1"/>
        <end position="133"/>
    </location>
</feature>
<dbReference type="GO" id="GO:0006357">
    <property type="term" value="P:regulation of transcription by RNA polymerase II"/>
    <property type="evidence" value="ECO:0007669"/>
    <property type="project" value="TreeGrafter"/>
</dbReference>
<feature type="region of interest" description="Disordered" evidence="1">
    <location>
        <begin position="501"/>
        <end position="533"/>
    </location>
</feature>
<dbReference type="InterPro" id="IPR013087">
    <property type="entry name" value="Znf_C2H2_type"/>
</dbReference>
<feature type="region of interest" description="Disordered" evidence="1">
    <location>
        <begin position="259"/>
        <end position="313"/>
    </location>
</feature>
<sequence length="533" mass="57416">MPGDYFSDEDAFGPRSPGLTAVKVNAKPEEEPPPIVTQIFVSPPTSRNRKKSKVRKHRPTQGDWVLIREMDPNRPDIAHAVSQEALNSGSETESSDEEMHDQPSDTTAAAPNLLATAQQNSKDRGVLSPNVRSDSLADANRHFDLSALAEQRRTSHASHASSTGSALVSVTSNTSTNGSVNGSTLNTTANHPPANGDHVSDSSAISPHLRGLTISPSRGQQGEKLQPLQTLQPPPESAASPSQSLPSIAQFDDLVRSAANESDAPSRLAHRQSTSSSGQSPSAIMRSLSISSHSPASSIPSFNPSSPVSASSDASRMGDVFLRSKEHFTLFGPGGARRPSQVADGTYPRSASISVEHYSSPVGHSVDMLQTPVEGRQRVLSIDGALASRHLPPPVGSGISNIPQNMTMSYKCDQPGCNAAPFQTQYLLNSHANVHSQSRPHYCPVKGCPRSEGGKGFKRKNEMIRHGLVHQSPGYVCPFCPDREHKYPRPDNLQRHVRVHHVDKDKDDPQLRDVLAQRPEGGSRGRRRRISAC</sequence>
<dbReference type="GO" id="GO:0005634">
    <property type="term" value="C:nucleus"/>
    <property type="evidence" value="ECO:0007669"/>
    <property type="project" value="TreeGrafter"/>
</dbReference>
<feature type="compositionally biased region" description="Basic residues" evidence="1">
    <location>
        <begin position="47"/>
        <end position="59"/>
    </location>
</feature>
<gene>
    <name evidence="2" type="ORF">ST47_g9187</name>
</gene>
<dbReference type="OrthoDB" id="6077919at2759"/>
<dbReference type="STRING" id="5454.A0A162XQJ1"/>
<reference evidence="2 3" key="1">
    <citation type="journal article" date="2016" name="Sci. Rep.">
        <title>Draft genome sequencing and secretome analysis of fungal phytopathogen Ascochyta rabiei provides insight into the necrotrophic effector repertoire.</title>
        <authorList>
            <person name="Verma S."/>
            <person name="Gazara R.K."/>
            <person name="Nizam S."/>
            <person name="Parween S."/>
            <person name="Chattopadhyay D."/>
            <person name="Verma P.K."/>
        </authorList>
    </citation>
    <scope>NUCLEOTIDE SEQUENCE [LARGE SCALE GENOMIC DNA]</scope>
    <source>
        <strain evidence="2 3">ArDII</strain>
    </source>
</reference>
<feature type="region of interest" description="Disordered" evidence="1">
    <location>
        <begin position="147"/>
        <end position="244"/>
    </location>
</feature>
<evidence type="ECO:0000256" key="1">
    <source>
        <dbReference type="SAM" id="MobiDB-lite"/>
    </source>
</evidence>
<feature type="compositionally biased region" description="Low complexity" evidence="1">
    <location>
        <begin position="273"/>
        <end position="313"/>
    </location>
</feature>
<feature type="compositionally biased region" description="Low complexity" evidence="1">
    <location>
        <begin position="107"/>
        <end position="120"/>
    </location>
</feature>
<feature type="compositionally biased region" description="Basic and acidic residues" evidence="1">
    <location>
        <begin position="501"/>
        <end position="511"/>
    </location>
</feature>
<dbReference type="AlphaFoldDB" id="A0A162XQJ1"/>
<feature type="compositionally biased region" description="Low complexity" evidence="1">
    <location>
        <begin position="225"/>
        <end position="244"/>
    </location>
</feature>
<feature type="compositionally biased region" description="Basic residues" evidence="1">
    <location>
        <begin position="524"/>
        <end position="533"/>
    </location>
</feature>
<dbReference type="SUPFAM" id="SSF57667">
    <property type="entry name" value="beta-beta-alpha zinc fingers"/>
    <property type="match status" value="1"/>
</dbReference>
<protein>
    <submittedName>
        <fullName evidence="2">Nucleic acid binding</fullName>
    </submittedName>
</protein>
<comment type="caution">
    <text evidence="2">The sequence shown here is derived from an EMBL/GenBank/DDBJ whole genome shotgun (WGS) entry which is preliminary data.</text>
</comment>
<feature type="compositionally biased region" description="Low complexity" evidence="1">
    <location>
        <begin position="157"/>
        <end position="188"/>
    </location>
</feature>
<dbReference type="SMART" id="SM00355">
    <property type="entry name" value="ZnF_C2H2"/>
    <property type="match status" value="3"/>
</dbReference>
<dbReference type="Gene3D" id="3.30.160.60">
    <property type="entry name" value="Classic Zinc Finger"/>
    <property type="match status" value="1"/>
</dbReference>
<feature type="compositionally biased region" description="Basic and acidic residues" evidence="1">
    <location>
        <begin position="66"/>
        <end position="77"/>
    </location>
</feature>
<evidence type="ECO:0000313" key="3">
    <source>
        <dbReference type="Proteomes" id="UP000076837"/>
    </source>
</evidence>
<accession>A0A162XQJ1</accession>
<dbReference type="Proteomes" id="UP000076837">
    <property type="component" value="Unassembled WGS sequence"/>
</dbReference>
<dbReference type="PANTHER" id="PTHR46179">
    <property type="entry name" value="ZINC FINGER PROTEIN"/>
    <property type="match status" value="1"/>
</dbReference>
<dbReference type="PANTHER" id="PTHR46179:SF19">
    <property type="entry name" value="C2H2 FINGER DOMAIN TRANSCRIPTION FACTOR (EUROFUNG)-RELATED"/>
    <property type="match status" value="1"/>
</dbReference>
<evidence type="ECO:0000313" key="2">
    <source>
        <dbReference type="EMBL" id="KZM19651.1"/>
    </source>
</evidence>
<dbReference type="InterPro" id="IPR036236">
    <property type="entry name" value="Znf_C2H2_sf"/>
</dbReference>
<keyword evidence="3" id="KW-1185">Reference proteome</keyword>
<proteinExistence type="predicted"/>
<dbReference type="EMBL" id="JYNV01000290">
    <property type="protein sequence ID" value="KZM19651.1"/>
    <property type="molecule type" value="Genomic_DNA"/>
</dbReference>